<dbReference type="Pfam" id="PF04578">
    <property type="entry name" value="DUF594"/>
    <property type="match status" value="1"/>
</dbReference>
<evidence type="ECO:0000313" key="3">
    <source>
        <dbReference type="EMBL" id="KAF6138054.1"/>
    </source>
</evidence>
<organism evidence="3 4">
    <name type="scientific">Kingdonia uniflora</name>
    <dbReference type="NCBI Taxonomy" id="39325"/>
    <lineage>
        <taxon>Eukaryota</taxon>
        <taxon>Viridiplantae</taxon>
        <taxon>Streptophyta</taxon>
        <taxon>Embryophyta</taxon>
        <taxon>Tracheophyta</taxon>
        <taxon>Spermatophyta</taxon>
        <taxon>Magnoliopsida</taxon>
        <taxon>Ranunculales</taxon>
        <taxon>Circaeasteraceae</taxon>
        <taxon>Kingdonia</taxon>
    </lineage>
</organism>
<feature type="transmembrane region" description="Helical" evidence="1">
    <location>
        <begin position="278"/>
        <end position="306"/>
    </location>
</feature>
<dbReference type="EMBL" id="JACGCM010002617">
    <property type="protein sequence ID" value="KAF6138054.1"/>
    <property type="molecule type" value="Genomic_DNA"/>
</dbReference>
<dbReference type="InterPro" id="IPR025315">
    <property type="entry name" value="DUF4220"/>
</dbReference>
<name>A0A7J7L656_9MAGN</name>
<proteinExistence type="predicted"/>
<accession>A0A7J7L656</accession>
<keyword evidence="1" id="KW-1133">Transmembrane helix</keyword>
<keyword evidence="1" id="KW-0472">Membrane</keyword>
<dbReference type="Pfam" id="PF13968">
    <property type="entry name" value="DUF4220"/>
    <property type="match status" value="1"/>
</dbReference>
<protein>
    <recommendedName>
        <fullName evidence="2">DUF4220 domain-containing protein</fullName>
    </recommendedName>
</protein>
<dbReference type="AlphaFoldDB" id="A0A7J7L656"/>
<dbReference type="OrthoDB" id="1689146at2759"/>
<feature type="transmembrane region" description="Helical" evidence="1">
    <location>
        <begin position="32"/>
        <end position="55"/>
    </location>
</feature>
<reference evidence="3 4" key="1">
    <citation type="journal article" date="2020" name="IScience">
        <title>Genome Sequencing of the Endangered Kingdonia uniflora (Circaeasteraceae, Ranunculales) Reveals Potential Mechanisms of Evolutionary Specialization.</title>
        <authorList>
            <person name="Sun Y."/>
            <person name="Deng T."/>
            <person name="Zhang A."/>
            <person name="Moore M.J."/>
            <person name="Landis J.B."/>
            <person name="Lin N."/>
            <person name="Zhang H."/>
            <person name="Zhang X."/>
            <person name="Huang J."/>
            <person name="Zhang X."/>
            <person name="Sun H."/>
            <person name="Wang H."/>
        </authorList>
    </citation>
    <scope>NUCLEOTIDE SEQUENCE [LARGE SCALE GENOMIC DNA]</scope>
    <source>
        <strain evidence="3">TB1705</strain>
        <tissue evidence="3">Leaf</tissue>
    </source>
</reference>
<feature type="transmembrane region" description="Helical" evidence="1">
    <location>
        <begin position="76"/>
        <end position="99"/>
    </location>
</feature>
<keyword evidence="4" id="KW-1185">Reference proteome</keyword>
<dbReference type="Proteomes" id="UP000541444">
    <property type="component" value="Unassembled WGS sequence"/>
</dbReference>
<gene>
    <name evidence="3" type="ORF">GIB67_042959</name>
</gene>
<feature type="transmembrane region" description="Helical" evidence="1">
    <location>
        <begin position="105"/>
        <end position="124"/>
    </location>
</feature>
<dbReference type="InterPro" id="IPR007658">
    <property type="entry name" value="DUF594"/>
</dbReference>
<evidence type="ECO:0000256" key="1">
    <source>
        <dbReference type="SAM" id="Phobius"/>
    </source>
</evidence>
<sequence>MWEIRILVLISLFIQILQSIFGRIRKKNISTWISFLLWICYLLADWAATLALGILSRSEDKSSKSKDHHGNLNYDILAFWSPFLLLHLGGPDSVTAFSLEDNELWLIHILGLIFQVALAVYVFIKSLPDTIFWPPAIFIFIAGIVKYGERTWDLTSASREIFRSSMVPAPDPGPNYVKIMDEYSEKKDTGTAHIVLDNQLGSGRRDLERKEDLQGVEIISKAHEFFKTYKRLIVDLILTSNDRNHSRAFFMERSWKQAYAVIEIELEFIYEVLFTKAAVVYTVAGLILRILSIFSIFTAFALFWYLEKHSYSNTNVDITYVLLGGAIALEIGSLAQSVFSNWTITWLQSKRKKLTASNLFKFLSYWHSKTWSNSMAQYNLLSFCLNDKLPFILSIQKLKSLKELYDKYKYRTFVDVTDDLKEFIFKDLVSKVEDVHGNVSYKHFSTSRVQSTLRTLKGISYDKEIDHSADMEFDESILQWHIATDLCYYLDKKENEQSGSAFNEVDSDQRSIALSNYMLYLLVSCPFMLPSGIGQIRYGDTCAEVKVHKRLLQGQDVHGACEKLVEVNTDIPPRNVKGDKCKSVLFDAVRLAKSLRKLEIHKRWEVVNQLWVEVLHYAASNCRGNFHAQ</sequence>
<feature type="transmembrane region" description="Helical" evidence="1">
    <location>
        <begin position="131"/>
        <end position="148"/>
    </location>
</feature>
<comment type="caution">
    <text evidence="3">The sequence shown here is derived from an EMBL/GenBank/DDBJ whole genome shotgun (WGS) entry which is preliminary data.</text>
</comment>
<dbReference type="PANTHER" id="PTHR31325">
    <property type="entry name" value="OS01G0798800 PROTEIN-RELATED"/>
    <property type="match status" value="1"/>
</dbReference>
<feature type="domain" description="DUF4220" evidence="2">
    <location>
        <begin position="38"/>
        <end position="383"/>
    </location>
</feature>
<evidence type="ECO:0000259" key="2">
    <source>
        <dbReference type="Pfam" id="PF13968"/>
    </source>
</evidence>
<keyword evidence="1" id="KW-0812">Transmembrane</keyword>
<feature type="transmembrane region" description="Helical" evidence="1">
    <location>
        <begin position="318"/>
        <end position="339"/>
    </location>
</feature>
<evidence type="ECO:0000313" key="4">
    <source>
        <dbReference type="Proteomes" id="UP000541444"/>
    </source>
</evidence>